<dbReference type="EMBL" id="CAAALY010266008">
    <property type="protein sequence ID" value="VEL40691.1"/>
    <property type="molecule type" value="Genomic_DNA"/>
</dbReference>
<evidence type="ECO:0000313" key="3">
    <source>
        <dbReference type="Proteomes" id="UP000784294"/>
    </source>
</evidence>
<evidence type="ECO:0000313" key="2">
    <source>
        <dbReference type="EMBL" id="VEL40691.1"/>
    </source>
</evidence>
<keyword evidence="3" id="KW-1185">Reference proteome</keyword>
<name>A0A448XN50_9PLAT</name>
<dbReference type="Proteomes" id="UP000784294">
    <property type="component" value="Unassembled WGS sequence"/>
</dbReference>
<evidence type="ECO:0000256" key="1">
    <source>
        <dbReference type="SAM" id="MobiDB-lite"/>
    </source>
</evidence>
<feature type="non-terminal residue" evidence="2">
    <location>
        <position position="1"/>
    </location>
</feature>
<sequence>MSSTPSSVLMPNRTKIAQLEDMPTIRIKPPHNTQRITHAHPRSLTNKPTASCQAAIKPVDVLQFGPFPRQLVNNLDGRYEQRHFTQASSAVHRPLFRVPTTPILLGPNRGWTKPALISASGQHLASPPPSSEPQNLPETTPPAHQTILSRTRPPSEMLLIAVSLLTE</sequence>
<accession>A0A448XN50</accession>
<feature type="compositionally biased region" description="Polar residues" evidence="1">
    <location>
        <begin position="132"/>
        <end position="149"/>
    </location>
</feature>
<comment type="caution">
    <text evidence="2">The sequence shown here is derived from an EMBL/GenBank/DDBJ whole genome shotgun (WGS) entry which is preliminary data.</text>
</comment>
<protein>
    <submittedName>
        <fullName evidence="2">Uncharacterized protein</fullName>
    </submittedName>
</protein>
<dbReference type="AlphaFoldDB" id="A0A448XN50"/>
<gene>
    <name evidence="2" type="ORF">PXEA_LOCUS34131</name>
</gene>
<reference evidence="2" key="1">
    <citation type="submission" date="2018-11" db="EMBL/GenBank/DDBJ databases">
        <authorList>
            <consortium name="Pathogen Informatics"/>
        </authorList>
    </citation>
    <scope>NUCLEOTIDE SEQUENCE</scope>
</reference>
<feature type="region of interest" description="Disordered" evidence="1">
    <location>
        <begin position="119"/>
        <end position="152"/>
    </location>
</feature>
<organism evidence="2 3">
    <name type="scientific">Protopolystoma xenopodis</name>
    <dbReference type="NCBI Taxonomy" id="117903"/>
    <lineage>
        <taxon>Eukaryota</taxon>
        <taxon>Metazoa</taxon>
        <taxon>Spiralia</taxon>
        <taxon>Lophotrochozoa</taxon>
        <taxon>Platyhelminthes</taxon>
        <taxon>Monogenea</taxon>
        <taxon>Polyopisthocotylea</taxon>
        <taxon>Polystomatidea</taxon>
        <taxon>Polystomatidae</taxon>
        <taxon>Protopolystoma</taxon>
    </lineage>
</organism>
<proteinExistence type="predicted"/>